<dbReference type="InterPro" id="IPR036390">
    <property type="entry name" value="WH_DNA-bd_sf"/>
</dbReference>
<dbReference type="Proteomes" id="UP001219862">
    <property type="component" value="Unassembled WGS sequence"/>
</dbReference>
<dbReference type="PRINTS" id="PR00598">
    <property type="entry name" value="HTHMARR"/>
</dbReference>
<sequence length="132" mass="14489">MAQASVVTDQVFEARIAKKLKLRKVELTALVLVAQNEGLTAAQLAVALAFTPANMAAWIDRLVRAGLVDRERHLNDGRALHIRTTAEGRALVERATKEISEGEAQALSGLTHVERLMLMELLHKVAACRLTR</sequence>
<dbReference type="InterPro" id="IPR036388">
    <property type="entry name" value="WH-like_DNA-bd_sf"/>
</dbReference>
<feature type="domain" description="HTH marR-type" evidence="1">
    <location>
        <begin position="1"/>
        <end position="127"/>
    </location>
</feature>
<evidence type="ECO:0000259" key="1">
    <source>
        <dbReference type="PROSITE" id="PS50995"/>
    </source>
</evidence>
<dbReference type="SUPFAM" id="SSF46785">
    <property type="entry name" value="Winged helix' DNA-binding domain"/>
    <property type="match status" value="1"/>
</dbReference>
<dbReference type="PROSITE" id="PS50995">
    <property type="entry name" value="HTH_MARR_2"/>
    <property type="match status" value="1"/>
</dbReference>
<protein>
    <submittedName>
        <fullName evidence="2">MarR family transcriptional regulator</fullName>
    </submittedName>
</protein>
<dbReference type="SMART" id="SM00347">
    <property type="entry name" value="HTH_MARR"/>
    <property type="match status" value="1"/>
</dbReference>
<dbReference type="EMBL" id="JAQQXS010000003">
    <property type="protein sequence ID" value="MDC8784390.1"/>
    <property type="molecule type" value="Genomic_DNA"/>
</dbReference>
<reference evidence="2 3" key="1">
    <citation type="submission" date="2022-10" db="EMBL/GenBank/DDBJ databases">
        <title>paucibacter sp. hw8 Genome sequencing.</title>
        <authorList>
            <person name="Park S."/>
        </authorList>
    </citation>
    <scope>NUCLEOTIDE SEQUENCE [LARGE SCALE GENOMIC DNA]</scope>
    <source>
        <strain evidence="3">hw8</strain>
    </source>
</reference>
<keyword evidence="3" id="KW-1185">Reference proteome</keyword>
<evidence type="ECO:0000313" key="2">
    <source>
        <dbReference type="EMBL" id="MDC8784390.1"/>
    </source>
</evidence>
<gene>
    <name evidence="2" type="ORF">PRZ01_04200</name>
</gene>
<proteinExistence type="predicted"/>
<comment type="caution">
    <text evidence="2">The sequence shown here is derived from an EMBL/GenBank/DDBJ whole genome shotgun (WGS) entry which is preliminary data.</text>
</comment>
<dbReference type="InterPro" id="IPR000835">
    <property type="entry name" value="HTH_MarR-typ"/>
</dbReference>
<organism evidence="2 3">
    <name type="scientific">Roseateles koreensis</name>
    <dbReference type="NCBI Taxonomy" id="2987526"/>
    <lineage>
        <taxon>Bacteria</taxon>
        <taxon>Pseudomonadati</taxon>
        <taxon>Pseudomonadota</taxon>
        <taxon>Betaproteobacteria</taxon>
        <taxon>Burkholderiales</taxon>
        <taxon>Sphaerotilaceae</taxon>
        <taxon>Roseateles</taxon>
    </lineage>
</organism>
<dbReference type="InterPro" id="IPR039422">
    <property type="entry name" value="MarR/SlyA-like"/>
</dbReference>
<dbReference type="PANTHER" id="PTHR33164:SF43">
    <property type="entry name" value="HTH-TYPE TRANSCRIPTIONAL REPRESSOR YETL"/>
    <property type="match status" value="1"/>
</dbReference>
<accession>A0ABT5KPK4</accession>
<name>A0ABT5KPK4_9BURK</name>
<dbReference type="PANTHER" id="PTHR33164">
    <property type="entry name" value="TRANSCRIPTIONAL REGULATOR, MARR FAMILY"/>
    <property type="match status" value="1"/>
</dbReference>
<dbReference type="Gene3D" id="1.10.10.10">
    <property type="entry name" value="Winged helix-like DNA-binding domain superfamily/Winged helix DNA-binding domain"/>
    <property type="match status" value="1"/>
</dbReference>
<evidence type="ECO:0000313" key="3">
    <source>
        <dbReference type="Proteomes" id="UP001219862"/>
    </source>
</evidence>
<dbReference type="Pfam" id="PF01047">
    <property type="entry name" value="MarR"/>
    <property type="match status" value="1"/>
</dbReference>